<dbReference type="InterPro" id="IPR028259">
    <property type="entry name" value="AP2-like_int_N"/>
</dbReference>
<gene>
    <name evidence="2" type="ORF">SAMN05216582_1273</name>
</gene>
<dbReference type="RefSeq" id="WP_081371994.1">
    <property type="nucleotide sequence ID" value="NZ_FRBC01000027.1"/>
</dbReference>
<reference evidence="2 3" key="1">
    <citation type="submission" date="2016-11" db="EMBL/GenBank/DDBJ databases">
        <authorList>
            <person name="Jaros S."/>
            <person name="Januszkiewicz K."/>
            <person name="Wedrychowicz H."/>
        </authorList>
    </citation>
    <scope>NUCLEOTIDE SEQUENCE [LARGE SCALE GENOMIC DNA]</scope>
    <source>
        <strain evidence="2 3">HD4</strain>
    </source>
</reference>
<evidence type="ECO:0000313" key="3">
    <source>
        <dbReference type="Proteomes" id="UP000184263"/>
    </source>
</evidence>
<dbReference type="EMBL" id="FRBC01000027">
    <property type="protein sequence ID" value="SHK95399.1"/>
    <property type="molecule type" value="Genomic_DNA"/>
</dbReference>
<dbReference type="GO" id="GO:0003677">
    <property type="term" value="F:DNA binding"/>
    <property type="evidence" value="ECO:0007669"/>
    <property type="project" value="UniProtKB-KW"/>
</dbReference>
<dbReference type="AlphaFoldDB" id="A0A1M6WP70"/>
<evidence type="ECO:0000259" key="1">
    <source>
        <dbReference type="Pfam" id="PF14657"/>
    </source>
</evidence>
<name>A0A1M6WP70_SELRU</name>
<feature type="domain" description="AP2-like integrase N-terminal" evidence="1">
    <location>
        <begin position="12"/>
        <end position="43"/>
    </location>
</feature>
<protein>
    <submittedName>
        <fullName evidence="2">AP2-like DNA-binding integrase domain-containing protein</fullName>
    </submittedName>
</protein>
<sequence length="88" mass="9848">MATIRTRKRGRTYSYIFEAGQVNGKRKTVEKGGFKTKEAAYNAGVEAYADFKHGNIGIVSDHITLKDSGCMAWLQLMFGLLPYPSTKR</sequence>
<organism evidence="2 3">
    <name type="scientific">Selenomonas ruminantium</name>
    <dbReference type="NCBI Taxonomy" id="971"/>
    <lineage>
        <taxon>Bacteria</taxon>
        <taxon>Bacillati</taxon>
        <taxon>Bacillota</taxon>
        <taxon>Negativicutes</taxon>
        <taxon>Selenomonadales</taxon>
        <taxon>Selenomonadaceae</taxon>
        <taxon>Selenomonas</taxon>
    </lineage>
</organism>
<dbReference type="Proteomes" id="UP000184263">
    <property type="component" value="Unassembled WGS sequence"/>
</dbReference>
<evidence type="ECO:0000313" key="2">
    <source>
        <dbReference type="EMBL" id="SHK95399.1"/>
    </source>
</evidence>
<accession>A0A1M6WP70</accession>
<keyword evidence="2" id="KW-0238">DNA-binding</keyword>
<proteinExistence type="predicted"/>
<dbReference type="OrthoDB" id="9803188at2"/>
<dbReference type="Pfam" id="PF14657">
    <property type="entry name" value="Arm-DNA-bind_4"/>
    <property type="match status" value="1"/>
</dbReference>